<dbReference type="Pfam" id="PF01985">
    <property type="entry name" value="CRS1_YhbY"/>
    <property type="match status" value="1"/>
</dbReference>
<dbReference type="InterPro" id="IPR001890">
    <property type="entry name" value="RNA-binding_CRM"/>
</dbReference>
<feature type="domain" description="CRM" evidence="4">
    <location>
        <begin position="2"/>
        <end position="98"/>
    </location>
</feature>
<evidence type="ECO:0000256" key="2">
    <source>
        <dbReference type="PROSITE-ProRule" id="PRU00626"/>
    </source>
</evidence>
<reference evidence="5 6" key="1">
    <citation type="submission" date="2020-08" db="EMBL/GenBank/DDBJ databases">
        <title>Genomic Encyclopedia of Type Strains, Phase IV (KMG-IV): sequencing the most valuable type-strain genomes for metagenomic binning, comparative biology and taxonomic classification.</title>
        <authorList>
            <person name="Goeker M."/>
        </authorList>
    </citation>
    <scope>NUCLEOTIDE SEQUENCE [LARGE SCALE GENOMIC DNA]</scope>
    <source>
        <strain evidence="5 6">DSM 106739</strain>
    </source>
</reference>
<dbReference type="GO" id="GO:0003723">
    <property type="term" value="F:RNA binding"/>
    <property type="evidence" value="ECO:0007669"/>
    <property type="project" value="UniProtKB-UniRule"/>
</dbReference>
<dbReference type="EMBL" id="JACIET010000001">
    <property type="protein sequence ID" value="MBB4012067.1"/>
    <property type="molecule type" value="Genomic_DNA"/>
</dbReference>
<keyword evidence="1 2" id="KW-0694">RNA-binding</keyword>
<dbReference type="RefSeq" id="WP_183633478.1">
    <property type="nucleotide sequence ID" value="NZ_BAABLE010000011.1"/>
</dbReference>
<organism evidence="5 6">
    <name type="scientific">Niveibacterium umoris</name>
    <dbReference type="NCBI Taxonomy" id="1193620"/>
    <lineage>
        <taxon>Bacteria</taxon>
        <taxon>Pseudomonadati</taxon>
        <taxon>Pseudomonadota</taxon>
        <taxon>Betaproteobacteria</taxon>
        <taxon>Rhodocyclales</taxon>
        <taxon>Rhodocyclaceae</taxon>
        <taxon>Niveibacterium</taxon>
    </lineage>
</organism>
<comment type="caution">
    <text evidence="5">The sequence shown here is derived from an EMBL/GenBank/DDBJ whole genome shotgun (WGS) entry which is preliminary data.</text>
</comment>
<feature type="region of interest" description="Disordered" evidence="3">
    <location>
        <begin position="91"/>
        <end position="158"/>
    </location>
</feature>
<keyword evidence="6" id="KW-1185">Reference proteome</keyword>
<proteinExistence type="predicted"/>
<sequence length="158" mass="16964">MKTLTSTERRELRARAHALDPVVSIAEKGLAPSVLKEIDRSLTAHELIKIRVFGDDREARHAYMTTICDELGCAPVQIIGKLLVVFRPAPEADAKPEPKLPARPRTASPRSSAKSAGSRAGSAPRPATKLRGSALTGGTARPRTTAVRSGTPRKPKSR</sequence>
<dbReference type="InterPro" id="IPR035920">
    <property type="entry name" value="YhbY-like_sf"/>
</dbReference>
<protein>
    <submittedName>
        <fullName evidence="5">Putative YhbY family RNA-binding protein</fullName>
    </submittedName>
</protein>
<gene>
    <name evidence="5" type="ORF">GGR36_001375</name>
</gene>
<accession>A0A840BNM7</accession>
<dbReference type="Gene3D" id="3.30.110.60">
    <property type="entry name" value="YhbY-like"/>
    <property type="match status" value="1"/>
</dbReference>
<evidence type="ECO:0000256" key="1">
    <source>
        <dbReference type="ARBA" id="ARBA00022884"/>
    </source>
</evidence>
<feature type="compositionally biased region" description="Basic and acidic residues" evidence="3">
    <location>
        <begin position="91"/>
        <end position="100"/>
    </location>
</feature>
<dbReference type="SMART" id="SM01103">
    <property type="entry name" value="CRS1_YhbY"/>
    <property type="match status" value="1"/>
</dbReference>
<dbReference type="AlphaFoldDB" id="A0A840BNM7"/>
<dbReference type="PROSITE" id="PS51295">
    <property type="entry name" value="CRM"/>
    <property type="match status" value="1"/>
</dbReference>
<evidence type="ECO:0000313" key="6">
    <source>
        <dbReference type="Proteomes" id="UP000561045"/>
    </source>
</evidence>
<dbReference type="PANTHER" id="PTHR40065:SF3">
    <property type="entry name" value="RNA-BINDING PROTEIN YHBY"/>
    <property type="match status" value="1"/>
</dbReference>
<evidence type="ECO:0000259" key="4">
    <source>
        <dbReference type="PROSITE" id="PS51295"/>
    </source>
</evidence>
<evidence type="ECO:0000256" key="3">
    <source>
        <dbReference type="SAM" id="MobiDB-lite"/>
    </source>
</evidence>
<feature type="compositionally biased region" description="Low complexity" evidence="3">
    <location>
        <begin position="107"/>
        <end position="127"/>
    </location>
</feature>
<evidence type="ECO:0000313" key="5">
    <source>
        <dbReference type="EMBL" id="MBB4012067.1"/>
    </source>
</evidence>
<name>A0A840BNM7_9RHOO</name>
<dbReference type="SUPFAM" id="SSF75471">
    <property type="entry name" value="YhbY-like"/>
    <property type="match status" value="1"/>
</dbReference>
<dbReference type="Proteomes" id="UP000561045">
    <property type="component" value="Unassembled WGS sequence"/>
</dbReference>
<dbReference type="PANTHER" id="PTHR40065">
    <property type="entry name" value="RNA-BINDING PROTEIN YHBY"/>
    <property type="match status" value="1"/>
</dbReference>
<dbReference type="InterPro" id="IPR051925">
    <property type="entry name" value="RNA-binding_domain"/>
</dbReference>